<evidence type="ECO:0000259" key="1">
    <source>
        <dbReference type="SMART" id="SM00900"/>
    </source>
</evidence>
<name>A0A3Q9HPK6_9FIRM</name>
<dbReference type="Proteomes" id="UP000267250">
    <property type="component" value="Chromosome"/>
</dbReference>
<dbReference type="OrthoDB" id="2111208at2"/>
<dbReference type="Gene3D" id="3.90.1010.20">
    <property type="match status" value="2"/>
</dbReference>
<dbReference type="AlphaFoldDB" id="A0A3Q9HPK6"/>
<dbReference type="Pfam" id="PF04205">
    <property type="entry name" value="FMN_bind"/>
    <property type="match status" value="2"/>
</dbReference>
<keyword evidence="3" id="KW-1185">Reference proteome</keyword>
<protein>
    <recommendedName>
        <fullName evidence="1">FMN-binding domain-containing protein</fullName>
    </recommendedName>
</protein>
<dbReference type="EMBL" id="CP016379">
    <property type="protein sequence ID" value="AZR72601.1"/>
    <property type="molecule type" value="Genomic_DNA"/>
</dbReference>
<dbReference type="SMART" id="SM00900">
    <property type="entry name" value="FMN_bind"/>
    <property type="match status" value="2"/>
</dbReference>
<dbReference type="GO" id="GO:0016020">
    <property type="term" value="C:membrane"/>
    <property type="evidence" value="ECO:0007669"/>
    <property type="project" value="InterPro"/>
</dbReference>
<evidence type="ECO:0000313" key="3">
    <source>
        <dbReference type="Proteomes" id="UP000267250"/>
    </source>
</evidence>
<reference evidence="2 3" key="1">
    <citation type="submission" date="2016-07" db="EMBL/GenBank/DDBJ databases">
        <title>Genome and transcriptome analysis of iron-reducing fermentative bacteria Anoxybacter fermentans.</title>
        <authorList>
            <person name="Zeng X."/>
            <person name="Shao Z."/>
        </authorList>
    </citation>
    <scope>NUCLEOTIDE SEQUENCE [LARGE SCALE GENOMIC DNA]</scope>
    <source>
        <strain evidence="2 3">DY22613</strain>
    </source>
</reference>
<organism evidence="2 3">
    <name type="scientific">Anoxybacter fermentans</name>
    <dbReference type="NCBI Taxonomy" id="1323375"/>
    <lineage>
        <taxon>Bacteria</taxon>
        <taxon>Bacillati</taxon>
        <taxon>Bacillota</taxon>
        <taxon>Clostridia</taxon>
        <taxon>Halanaerobiales</taxon>
        <taxon>Anoxybacter</taxon>
    </lineage>
</organism>
<evidence type="ECO:0000313" key="2">
    <source>
        <dbReference type="EMBL" id="AZR72601.1"/>
    </source>
</evidence>
<dbReference type="GO" id="GO:0010181">
    <property type="term" value="F:FMN binding"/>
    <property type="evidence" value="ECO:0007669"/>
    <property type="project" value="InterPro"/>
</dbReference>
<dbReference type="InterPro" id="IPR007329">
    <property type="entry name" value="FMN-bd"/>
</dbReference>
<feature type="domain" description="FMN-binding" evidence="1">
    <location>
        <begin position="131"/>
        <end position="223"/>
    </location>
</feature>
<proteinExistence type="predicted"/>
<accession>A0A3Q9HPK6</accession>
<dbReference type="KEGG" id="aft:BBF96_03885"/>
<feature type="domain" description="FMN-binding" evidence="1">
    <location>
        <begin position="39"/>
        <end position="115"/>
    </location>
</feature>
<sequence>MKRFSIIVLVIMLMVGVLANLSLAAEYKDGEYIGYVPNEHGDVVIAVAIVKGFITNVEILSPVKHVYKYEPGQKAFYEYPQKVIKAQSADIDAVAGATHSYQDYNKAVQMALDMASGTYKGNKFYGLSRDYAHGHILVEVTLNDARDKIVDIRFITQNEKLKDIDTLMAAKSDKYPHAPAVEAFKSLPEQALKRQNVHVDTISGATHLSTGFYEALLQALDSAGVRKKFE</sequence>
<gene>
    <name evidence="2" type="ORF">BBF96_03885</name>
</gene>
<dbReference type="RefSeq" id="WP_127015929.1">
    <property type="nucleotide sequence ID" value="NZ_CP016379.1"/>
</dbReference>